<feature type="domain" description="Carboxymuconolactone decarboxylase-like" evidence="1">
    <location>
        <begin position="12"/>
        <end position="94"/>
    </location>
</feature>
<dbReference type="InterPro" id="IPR003779">
    <property type="entry name" value="CMD-like"/>
</dbReference>
<dbReference type="Gene3D" id="1.20.1290.10">
    <property type="entry name" value="AhpD-like"/>
    <property type="match status" value="1"/>
</dbReference>
<keyword evidence="3" id="KW-1185">Reference proteome</keyword>
<dbReference type="EMBL" id="JAWIIJ010000003">
    <property type="protein sequence ID" value="MDV2078081.1"/>
    <property type="molecule type" value="Genomic_DNA"/>
</dbReference>
<accession>A0ABU3VWI2</accession>
<name>A0ABU3VWI2_9GAMM</name>
<dbReference type="NCBIfam" id="TIGR00778">
    <property type="entry name" value="ahpD_dom"/>
    <property type="match status" value="1"/>
</dbReference>
<proteinExistence type="predicted"/>
<evidence type="ECO:0000313" key="3">
    <source>
        <dbReference type="Proteomes" id="UP001269819"/>
    </source>
</evidence>
<dbReference type="Pfam" id="PF02627">
    <property type="entry name" value="CMD"/>
    <property type="match status" value="1"/>
</dbReference>
<dbReference type="PANTHER" id="PTHR34846">
    <property type="entry name" value="4-CARBOXYMUCONOLACTONE DECARBOXYLASE FAMILY PROTEIN (AFU_ORTHOLOGUE AFUA_6G11590)"/>
    <property type="match status" value="1"/>
</dbReference>
<reference evidence="2 3" key="1">
    <citation type="submission" date="2023-10" db="EMBL/GenBank/DDBJ databases">
        <title>Characteristics and mechanism of a salt-tolerant marine origin heterotrophic nitrifying- aerobic denitrifying bacteria Marinobacter xestospongiae HN1.</title>
        <authorList>
            <person name="Qi R."/>
        </authorList>
    </citation>
    <scope>NUCLEOTIDE SEQUENCE [LARGE SCALE GENOMIC DNA]</scope>
    <source>
        <strain evidence="2 3">HN1</strain>
    </source>
</reference>
<evidence type="ECO:0000259" key="1">
    <source>
        <dbReference type="Pfam" id="PF02627"/>
    </source>
</evidence>
<protein>
    <submittedName>
        <fullName evidence="2">Carboxymuconolactone decarboxylase family protein</fullName>
    </submittedName>
</protein>
<dbReference type="SUPFAM" id="SSF69118">
    <property type="entry name" value="AhpD-like"/>
    <property type="match status" value="1"/>
</dbReference>
<sequence length="158" mass="17333">MEARLDPPGAAPEAYQAMVKLEGYLQQCGLEYSLIELVKTRASQINGCAFCLHMHTTDARAAGESELRLHLLAAWRESPLYSPRERAALAWTEALTLVADTGAPDRDYEAAKAQFSDRELVDLTLLIGAINTWNRLAIGFRLIHPTESAGSATASHDH</sequence>
<dbReference type="RefSeq" id="WP_316972933.1">
    <property type="nucleotide sequence ID" value="NZ_JAWIIJ010000003.1"/>
</dbReference>
<comment type="caution">
    <text evidence="2">The sequence shown here is derived from an EMBL/GenBank/DDBJ whole genome shotgun (WGS) entry which is preliminary data.</text>
</comment>
<dbReference type="Proteomes" id="UP001269819">
    <property type="component" value="Unassembled WGS sequence"/>
</dbReference>
<dbReference type="InterPro" id="IPR004675">
    <property type="entry name" value="AhpD_core"/>
</dbReference>
<organism evidence="2 3">
    <name type="scientific">Marinobacter xestospongiae</name>
    <dbReference type="NCBI Taxonomy" id="994319"/>
    <lineage>
        <taxon>Bacteria</taxon>
        <taxon>Pseudomonadati</taxon>
        <taxon>Pseudomonadota</taxon>
        <taxon>Gammaproteobacteria</taxon>
        <taxon>Pseudomonadales</taxon>
        <taxon>Marinobacteraceae</taxon>
        <taxon>Marinobacter</taxon>
    </lineage>
</organism>
<evidence type="ECO:0000313" key="2">
    <source>
        <dbReference type="EMBL" id="MDV2078081.1"/>
    </source>
</evidence>
<dbReference type="InterPro" id="IPR029032">
    <property type="entry name" value="AhpD-like"/>
</dbReference>
<gene>
    <name evidence="2" type="ORF">RYS15_05270</name>
</gene>
<dbReference type="PANTHER" id="PTHR34846:SF10">
    <property type="entry name" value="CYTOPLASMIC PROTEIN"/>
    <property type="match status" value="1"/>
</dbReference>